<evidence type="ECO:0000313" key="1">
    <source>
        <dbReference type="EMBL" id="MCI60770.1"/>
    </source>
</evidence>
<reference evidence="1 2" key="1">
    <citation type="journal article" date="2018" name="Front. Plant Sci.">
        <title>Red Clover (Trifolium pratense) and Zigzag Clover (T. medium) - A Picture of Genomic Similarities and Differences.</title>
        <authorList>
            <person name="Dluhosova J."/>
            <person name="Istvanek J."/>
            <person name="Nedelnik J."/>
            <person name="Repkova J."/>
        </authorList>
    </citation>
    <scope>NUCLEOTIDE SEQUENCE [LARGE SCALE GENOMIC DNA]</scope>
    <source>
        <strain evidence="2">cv. 10/8</strain>
        <tissue evidence="1">Leaf</tissue>
    </source>
</reference>
<dbReference type="AlphaFoldDB" id="A0A392TKW8"/>
<keyword evidence="1" id="KW-0255">Endonuclease</keyword>
<dbReference type="GO" id="GO:0004519">
    <property type="term" value="F:endonuclease activity"/>
    <property type="evidence" value="ECO:0007669"/>
    <property type="project" value="UniProtKB-KW"/>
</dbReference>
<organism evidence="1 2">
    <name type="scientific">Trifolium medium</name>
    <dbReference type="NCBI Taxonomy" id="97028"/>
    <lineage>
        <taxon>Eukaryota</taxon>
        <taxon>Viridiplantae</taxon>
        <taxon>Streptophyta</taxon>
        <taxon>Embryophyta</taxon>
        <taxon>Tracheophyta</taxon>
        <taxon>Spermatophyta</taxon>
        <taxon>Magnoliopsida</taxon>
        <taxon>eudicotyledons</taxon>
        <taxon>Gunneridae</taxon>
        <taxon>Pentapetalae</taxon>
        <taxon>rosids</taxon>
        <taxon>fabids</taxon>
        <taxon>Fabales</taxon>
        <taxon>Fabaceae</taxon>
        <taxon>Papilionoideae</taxon>
        <taxon>50 kb inversion clade</taxon>
        <taxon>NPAAA clade</taxon>
        <taxon>Hologalegina</taxon>
        <taxon>IRL clade</taxon>
        <taxon>Trifolieae</taxon>
        <taxon>Trifolium</taxon>
    </lineage>
</organism>
<name>A0A392TKW8_9FABA</name>
<dbReference type="Proteomes" id="UP000265520">
    <property type="component" value="Unassembled WGS sequence"/>
</dbReference>
<keyword evidence="1" id="KW-0540">Nuclease</keyword>
<dbReference type="EMBL" id="LXQA010587770">
    <property type="protein sequence ID" value="MCI60770.1"/>
    <property type="molecule type" value="Genomic_DNA"/>
</dbReference>
<proteinExistence type="predicted"/>
<evidence type="ECO:0000313" key="2">
    <source>
        <dbReference type="Proteomes" id="UP000265520"/>
    </source>
</evidence>
<comment type="caution">
    <text evidence="1">The sequence shown here is derived from an EMBL/GenBank/DDBJ whole genome shotgun (WGS) entry which is preliminary data.</text>
</comment>
<sequence>MVTEKLCRSLWGSDDCNWSFLPSEGTSGGILSIWGKSNSNFLFSFTGEGYVGVCLEWGVL</sequence>
<keyword evidence="2" id="KW-1185">Reference proteome</keyword>
<keyword evidence="1" id="KW-0378">Hydrolase</keyword>
<keyword evidence="1" id="KW-0269">Exonuclease</keyword>
<accession>A0A392TKW8</accession>
<dbReference type="GO" id="GO:0004527">
    <property type="term" value="F:exonuclease activity"/>
    <property type="evidence" value="ECO:0007669"/>
    <property type="project" value="UniProtKB-KW"/>
</dbReference>
<protein>
    <submittedName>
        <fullName evidence="1">Endonuclease/exonuclease/phosphatase family protein</fullName>
    </submittedName>
</protein>
<feature type="non-terminal residue" evidence="1">
    <location>
        <position position="60"/>
    </location>
</feature>